<accession>A0A8X6L8X1</accession>
<dbReference type="OrthoDB" id="10067219at2759"/>
<dbReference type="Pfam" id="PF00178">
    <property type="entry name" value="Ets"/>
    <property type="match status" value="1"/>
</dbReference>
<name>A0A8X6L8X1_TRICU</name>
<dbReference type="InterPro" id="IPR000418">
    <property type="entry name" value="Ets_dom"/>
</dbReference>
<comment type="caution">
    <text evidence="5">The sequence shown here is derived from an EMBL/GenBank/DDBJ whole genome shotgun (WGS) entry which is preliminary data.</text>
</comment>
<proteinExistence type="inferred from homology"/>
<dbReference type="AlphaFoldDB" id="A0A8X6L8X1"/>
<dbReference type="InterPro" id="IPR046328">
    <property type="entry name" value="ETS_fam"/>
</dbReference>
<keyword evidence="6" id="KW-1185">Reference proteome</keyword>
<protein>
    <submittedName>
        <fullName evidence="5">DNA-binding protein D-ETS-6</fullName>
    </submittedName>
</protein>
<dbReference type="Gene3D" id="1.10.10.10">
    <property type="entry name" value="Winged helix-like DNA-binding domain superfamily/Winged helix DNA-binding domain"/>
    <property type="match status" value="1"/>
</dbReference>
<evidence type="ECO:0000256" key="1">
    <source>
        <dbReference type="ARBA" id="ARBA00005562"/>
    </source>
</evidence>
<dbReference type="InterPro" id="IPR036388">
    <property type="entry name" value="WH-like_DNA-bd_sf"/>
</dbReference>
<keyword evidence="3" id="KW-0539">Nucleus</keyword>
<dbReference type="PROSITE" id="PS50061">
    <property type="entry name" value="ETS_DOMAIN_3"/>
    <property type="match status" value="1"/>
</dbReference>
<dbReference type="GO" id="GO:0000981">
    <property type="term" value="F:DNA-binding transcription factor activity, RNA polymerase II-specific"/>
    <property type="evidence" value="ECO:0007669"/>
    <property type="project" value="TreeGrafter"/>
</dbReference>
<dbReference type="SMART" id="SM00413">
    <property type="entry name" value="ETS"/>
    <property type="match status" value="1"/>
</dbReference>
<evidence type="ECO:0000256" key="3">
    <source>
        <dbReference type="RuleBase" id="RU004019"/>
    </source>
</evidence>
<evidence type="ECO:0000256" key="2">
    <source>
        <dbReference type="ARBA" id="ARBA00023125"/>
    </source>
</evidence>
<dbReference type="Proteomes" id="UP000887116">
    <property type="component" value="Unassembled WGS sequence"/>
</dbReference>
<comment type="subcellular location">
    <subcellularLocation>
        <location evidence="3">Nucleus</location>
    </subcellularLocation>
</comment>
<keyword evidence="2 3" id="KW-0238">DNA-binding</keyword>
<dbReference type="GO" id="GO:0005634">
    <property type="term" value="C:nucleus"/>
    <property type="evidence" value="ECO:0007669"/>
    <property type="project" value="UniProtKB-SubCell"/>
</dbReference>
<evidence type="ECO:0000259" key="4">
    <source>
        <dbReference type="PROSITE" id="PS50061"/>
    </source>
</evidence>
<dbReference type="GO" id="GO:0030154">
    <property type="term" value="P:cell differentiation"/>
    <property type="evidence" value="ECO:0007669"/>
    <property type="project" value="TreeGrafter"/>
</dbReference>
<dbReference type="SUPFAM" id="SSF46785">
    <property type="entry name" value="Winged helix' DNA-binding domain"/>
    <property type="match status" value="1"/>
</dbReference>
<evidence type="ECO:0000313" key="6">
    <source>
        <dbReference type="Proteomes" id="UP000887116"/>
    </source>
</evidence>
<sequence>MQTDVDVLFPEGCTYSEEGYNDEDLRKLPGETVKDTILRCFSGKKKNKLTSGGSPVLWQFIIDLLADPANSNIIYWQGDDGTFVIADRNKMAYRWGKEKAKKSDSETTMSYEKLSRSLRYYYNKNFLRKVTGERYAYQFHLPGLFNLVKLTRRISDAEFIQERFEVTSENINSLNVASFDRVWEDS</sequence>
<feature type="domain" description="ETS" evidence="4">
    <location>
        <begin position="55"/>
        <end position="140"/>
    </location>
</feature>
<dbReference type="InterPro" id="IPR036390">
    <property type="entry name" value="WH_DNA-bd_sf"/>
</dbReference>
<dbReference type="GO" id="GO:0043565">
    <property type="term" value="F:sequence-specific DNA binding"/>
    <property type="evidence" value="ECO:0007669"/>
    <property type="project" value="InterPro"/>
</dbReference>
<gene>
    <name evidence="5" type="primary">Ets21C</name>
    <name evidence="5" type="ORF">TNCT_228561</name>
</gene>
<dbReference type="PRINTS" id="PR00454">
    <property type="entry name" value="ETSDOMAIN"/>
</dbReference>
<dbReference type="PANTHER" id="PTHR11849">
    <property type="entry name" value="ETS"/>
    <property type="match status" value="1"/>
</dbReference>
<comment type="similarity">
    <text evidence="1 3">Belongs to the ETS family.</text>
</comment>
<organism evidence="5 6">
    <name type="scientific">Trichonephila clavata</name>
    <name type="common">Joro spider</name>
    <name type="synonym">Nephila clavata</name>
    <dbReference type="NCBI Taxonomy" id="2740835"/>
    <lineage>
        <taxon>Eukaryota</taxon>
        <taxon>Metazoa</taxon>
        <taxon>Ecdysozoa</taxon>
        <taxon>Arthropoda</taxon>
        <taxon>Chelicerata</taxon>
        <taxon>Arachnida</taxon>
        <taxon>Araneae</taxon>
        <taxon>Araneomorphae</taxon>
        <taxon>Entelegynae</taxon>
        <taxon>Araneoidea</taxon>
        <taxon>Nephilidae</taxon>
        <taxon>Trichonephila</taxon>
    </lineage>
</organism>
<evidence type="ECO:0000313" key="5">
    <source>
        <dbReference type="EMBL" id="GFQ98148.1"/>
    </source>
</evidence>
<reference evidence="5" key="1">
    <citation type="submission" date="2020-07" db="EMBL/GenBank/DDBJ databases">
        <title>Multicomponent nature underlies the extraordinary mechanical properties of spider dragline silk.</title>
        <authorList>
            <person name="Kono N."/>
            <person name="Nakamura H."/>
            <person name="Mori M."/>
            <person name="Yoshida Y."/>
            <person name="Ohtoshi R."/>
            <person name="Malay A.D."/>
            <person name="Moran D.A.P."/>
            <person name="Tomita M."/>
            <person name="Numata K."/>
            <person name="Arakawa K."/>
        </authorList>
    </citation>
    <scope>NUCLEOTIDE SEQUENCE</scope>
</reference>
<dbReference type="EMBL" id="BMAO01004966">
    <property type="protein sequence ID" value="GFQ98148.1"/>
    <property type="molecule type" value="Genomic_DNA"/>
</dbReference>